<accession>A0A2S6IHW1</accession>
<proteinExistence type="predicted"/>
<dbReference type="InterPro" id="IPR002818">
    <property type="entry name" value="DJ-1/PfpI"/>
</dbReference>
<sequence>MLRTVTAVVGDRVAAFELGVLSEVFGLDRSGDGLPTYDFTVCAVRPGRVPTTSGYDVHVEHGLERLERADLVAVPAWTSQDVPPPAELVDALHRAVERGALLLGVCSGAFLLAAAGLLDGRRAATHWRYAPDLAARHPAVLVDAGVLYVQDGPVVTSAGTAAAIDACLHLVRAEHGAAVANALARRMVVPPHRSGGQAQFVESPVPAVVAGDELTGVLAWMRENLAEPMPVDALAARALMSARTFARRFRAATGTTPHRWLLEQRLLLAEHLLEETDLGVDQVARRCGLGGPDALRHHFALRRRVSPTAYRRSFRAAAAPA</sequence>
<keyword evidence="3" id="KW-0804">Transcription</keyword>
<keyword evidence="1" id="KW-0805">Transcription regulation</keyword>
<dbReference type="PROSITE" id="PS00041">
    <property type="entry name" value="HTH_ARAC_FAMILY_1"/>
    <property type="match status" value="1"/>
</dbReference>
<dbReference type="PANTHER" id="PTHR43130">
    <property type="entry name" value="ARAC-FAMILY TRANSCRIPTIONAL REGULATOR"/>
    <property type="match status" value="1"/>
</dbReference>
<dbReference type="Gene3D" id="1.10.10.60">
    <property type="entry name" value="Homeodomain-like"/>
    <property type="match status" value="1"/>
</dbReference>
<dbReference type="Gene3D" id="3.40.50.880">
    <property type="match status" value="1"/>
</dbReference>
<dbReference type="InterPro" id="IPR018060">
    <property type="entry name" value="HTH_AraC"/>
</dbReference>
<dbReference type="AlphaFoldDB" id="A0A2S6IHW1"/>
<evidence type="ECO:0000313" key="6">
    <source>
        <dbReference type="Proteomes" id="UP000239485"/>
    </source>
</evidence>
<evidence type="ECO:0000259" key="4">
    <source>
        <dbReference type="PROSITE" id="PS01124"/>
    </source>
</evidence>
<dbReference type="GO" id="GO:0043565">
    <property type="term" value="F:sequence-specific DNA binding"/>
    <property type="evidence" value="ECO:0007669"/>
    <property type="project" value="InterPro"/>
</dbReference>
<organism evidence="5 6">
    <name type="scientific">Kineococcus xinjiangensis</name>
    <dbReference type="NCBI Taxonomy" id="512762"/>
    <lineage>
        <taxon>Bacteria</taxon>
        <taxon>Bacillati</taxon>
        <taxon>Actinomycetota</taxon>
        <taxon>Actinomycetes</taxon>
        <taxon>Kineosporiales</taxon>
        <taxon>Kineosporiaceae</taxon>
        <taxon>Kineococcus</taxon>
    </lineage>
</organism>
<keyword evidence="2" id="KW-0238">DNA-binding</keyword>
<dbReference type="CDD" id="cd03137">
    <property type="entry name" value="GATase1_AraC_1"/>
    <property type="match status" value="1"/>
</dbReference>
<dbReference type="Pfam" id="PF01965">
    <property type="entry name" value="DJ-1_PfpI"/>
    <property type="match status" value="1"/>
</dbReference>
<feature type="domain" description="HTH araC/xylS-type" evidence="4">
    <location>
        <begin position="215"/>
        <end position="313"/>
    </location>
</feature>
<evidence type="ECO:0000313" key="5">
    <source>
        <dbReference type="EMBL" id="PPK93804.1"/>
    </source>
</evidence>
<dbReference type="Pfam" id="PF12833">
    <property type="entry name" value="HTH_18"/>
    <property type="match status" value="1"/>
</dbReference>
<dbReference type="GO" id="GO:0003700">
    <property type="term" value="F:DNA-binding transcription factor activity"/>
    <property type="evidence" value="ECO:0007669"/>
    <property type="project" value="InterPro"/>
</dbReference>
<dbReference type="OrthoDB" id="4110300at2"/>
<name>A0A2S6IHW1_9ACTN</name>
<dbReference type="SUPFAM" id="SSF52317">
    <property type="entry name" value="Class I glutamine amidotransferase-like"/>
    <property type="match status" value="1"/>
</dbReference>
<dbReference type="InterPro" id="IPR052158">
    <property type="entry name" value="INH-QAR"/>
</dbReference>
<evidence type="ECO:0000256" key="1">
    <source>
        <dbReference type="ARBA" id="ARBA00023015"/>
    </source>
</evidence>
<protein>
    <submittedName>
        <fullName evidence="5">Transcriptional regulator GlxA family with amidase domain</fullName>
    </submittedName>
</protein>
<keyword evidence="6" id="KW-1185">Reference proteome</keyword>
<evidence type="ECO:0000256" key="2">
    <source>
        <dbReference type="ARBA" id="ARBA00023125"/>
    </source>
</evidence>
<dbReference type="RefSeq" id="WP_104433353.1">
    <property type="nucleotide sequence ID" value="NZ_PTJD01000009.1"/>
</dbReference>
<dbReference type="EMBL" id="PTJD01000009">
    <property type="protein sequence ID" value="PPK93804.1"/>
    <property type="molecule type" value="Genomic_DNA"/>
</dbReference>
<dbReference type="Proteomes" id="UP000239485">
    <property type="component" value="Unassembled WGS sequence"/>
</dbReference>
<evidence type="ECO:0000256" key="3">
    <source>
        <dbReference type="ARBA" id="ARBA00023163"/>
    </source>
</evidence>
<dbReference type="PANTHER" id="PTHR43130:SF3">
    <property type="entry name" value="HTH-TYPE TRANSCRIPTIONAL REGULATOR RV1931C"/>
    <property type="match status" value="1"/>
</dbReference>
<dbReference type="PROSITE" id="PS01124">
    <property type="entry name" value="HTH_ARAC_FAMILY_2"/>
    <property type="match status" value="1"/>
</dbReference>
<gene>
    <name evidence="5" type="ORF">CLV92_10981</name>
</gene>
<comment type="caution">
    <text evidence="5">The sequence shown here is derived from an EMBL/GenBank/DDBJ whole genome shotgun (WGS) entry which is preliminary data.</text>
</comment>
<dbReference type="InterPro" id="IPR009057">
    <property type="entry name" value="Homeodomain-like_sf"/>
</dbReference>
<dbReference type="SMART" id="SM00342">
    <property type="entry name" value="HTH_ARAC"/>
    <property type="match status" value="1"/>
</dbReference>
<dbReference type="InterPro" id="IPR018062">
    <property type="entry name" value="HTH_AraC-typ_CS"/>
</dbReference>
<reference evidence="5 6" key="1">
    <citation type="submission" date="2018-02" db="EMBL/GenBank/DDBJ databases">
        <title>Genomic Encyclopedia of Archaeal and Bacterial Type Strains, Phase II (KMG-II): from individual species to whole genera.</title>
        <authorList>
            <person name="Goeker M."/>
        </authorList>
    </citation>
    <scope>NUCLEOTIDE SEQUENCE [LARGE SCALE GENOMIC DNA]</scope>
    <source>
        <strain evidence="5 6">DSM 22857</strain>
    </source>
</reference>
<dbReference type="SUPFAM" id="SSF46689">
    <property type="entry name" value="Homeodomain-like"/>
    <property type="match status" value="2"/>
</dbReference>
<dbReference type="InterPro" id="IPR029062">
    <property type="entry name" value="Class_I_gatase-like"/>
</dbReference>